<dbReference type="PANTHER" id="PTHR21666:SF291">
    <property type="entry name" value="STAGE II SPORULATION PROTEIN Q"/>
    <property type="match status" value="1"/>
</dbReference>
<dbReference type="Proteomes" id="UP000095209">
    <property type="component" value="Unassembled WGS sequence"/>
</dbReference>
<accession>A0A1E5LGY3</accession>
<reference evidence="4 5" key="1">
    <citation type="submission" date="2016-08" db="EMBL/GenBank/DDBJ databases">
        <title>Genome of Bacillus solimangrovi GH2-4.</title>
        <authorList>
            <person name="Lim S."/>
            <person name="Kim B.-C."/>
        </authorList>
    </citation>
    <scope>NUCLEOTIDE SEQUENCE [LARGE SCALE GENOMIC DNA]</scope>
    <source>
        <strain evidence="4 5">GH2-4</strain>
    </source>
</reference>
<protein>
    <recommendedName>
        <fullName evidence="3">M23ase beta-sheet core domain-containing protein</fullName>
    </recommendedName>
</protein>
<dbReference type="InterPro" id="IPR016047">
    <property type="entry name" value="M23ase_b-sheet_dom"/>
</dbReference>
<evidence type="ECO:0000256" key="2">
    <source>
        <dbReference type="SAM" id="Phobius"/>
    </source>
</evidence>
<evidence type="ECO:0000256" key="1">
    <source>
        <dbReference type="SAM" id="MobiDB-lite"/>
    </source>
</evidence>
<dbReference type="OrthoDB" id="2050153at2"/>
<keyword evidence="2" id="KW-0812">Transmembrane</keyword>
<evidence type="ECO:0000313" key="5">
    <source>
        <dbReference type="Proteomes" id="UP000095209"/>
    </source>
</evidence>
<dbReference type="InterPro" id="IPR011055">
    <property type="entry name" value="Dup_hybrid_motif"/>
</dbReference>
<dbReference type="Pfam" id="PF01551">
    <property type="entry name" value="Peptidase_M23"/>
    <property type="match status" value="1"/>
</dbReference>
<dbReference type="SUPFAM" id="SSF51261">
    <property type="entry name" value="Duplicated hybrid motif"/>
    <property type="match status" value="1"/>
</dbReference>
<feature type="compositionally biased region" description="Acidic residues" evidence="1">
    <location>
        <begin position="251"/>
        <end position="275"/>
    </location>
</feature>
<organism evidence="4 5">
    <name type="scientific">Bacillus solimangrovi</name>
    <dbReference type="NCBI Taxonomy" id="1305675"/>
    <lineage>
        <taxon>Bacteria</taxon>
        <taxon>Bacillati</taxon>
        <taxon>Bacillota</taxon>
        <taxon>Bacilli</taxon>
        <taxon>Bacillales</taxon>
        <taxon>Bacillaceae</taxon>
        <taxon>Bacillus</taxon>
    </lineage>
</organism>
<proteinExistence type="predicted"/>
<evidence type="ECO:0000313" key="4">
    <source>
        <dbReference type="EMBL" id="OEH93332.1"/>
    </source>
</evidence>
<dbReference type="InterPro" id="IPR050570">
    <property type="entry name" value="Cell_wall_metabolism_enzyme"/>
</dbReference>
<sequence length="275" mass="30738">MRDEEKQILSKGSKWQRMLRKKWVFPAIYLASAALILTAVLWFQNGRDNATIIPEEEQEQTKVSYRNEEAVPVNLTEESLLMPVENEDLVVIHKGFYDFDSTEEEQQAALVFYNNTYHQSTGIDLVTESGESFEVLASASGTVITAEKDALLGNVVEVKHDNGIVTMYQSLEDVRVEAGQEVEQGQAIGIAGSNVFNQDAGVHVHFEIRANGVAVNPVDYLGQPLSEIVADMENGTEEERVTEETDRNNIEDEEEAPIDDQEEQETPEEETNQGA</sequence>
<keyword evidence="2" id="KW-1133">Transmembrane helix</keyword>
<dbReference type="EMBL" id="MJEH01000013">
    <property type="protein sequence ID" value="OEH93332.1"/>
    <property type="molecule type" value="Genomic_DNA"/>
</dbReference>
<keyword evidence="5" id="KW-1185">Reference proteome</keyword>
<keyword evidence="2" id="KW-0472">Membrane</keyword>
<dbReference type="GO" id="GO:0004222">
    <property type="term" value="F:metalloendopeptidase activity"/>
    <property type="evidence" value="ECO:0007669"/>
    <property type="project" value="TreeGrafter"/>
</dbReference>
<dbReference type="AlphaFoldDB" id="A0A1E5LGY3"/>
<comment type="caution">
    <text evidence="4">The sequence shown here is derived from an EMBL/GenBank/DDBJ whole genome shotgun (WGS) entry which is preliminary data.</text>
</comment>
<dbReference type="CDD" id="cd12797">
    <property type="entry name" value="M23_peptidase"/>
    <property type="match status" value="1"/>
</dbReference>
<dbReference type="RefSeq" id="WP_069716674.1">
    <property type="nucleotide sequence ID" value="NZ_MJEH01000013.1"/>
</dbReference>
<feature type="region of interest" description="Disordered" evidence="1">
    <location>
        <begin position="231"/>
        <end position="275"/>
    </location>
</feature>
<feature type="domain" description="M23ase beta-sheet core" evidence="3">
    <location>
        <begin position="120"/>
        <end position="217"/>
    </location>
</feature>
<gene>
    <name evidence="4" type="ORF">BFG57_12475</name>
</gene>
<feature type="compositionally biased region" description="Basic and acidic residues" evidence="1">
    <location>
        <begin position="237"/>
        <end position="250"/>
    </location>
</feature>
<dbReference type="Gene3D" id="2.70.70.10">
    <property type="entry name" value="Glucose Permease (Domain IIA)"/>
    <property type="match status" value="1"/>
</dbReference>
<dbReference type="STRING" id="1305675.BFG57_12475"/>
<evidence type="ECO:0000259" key="3">
    <source>
        <dbReference type="Pfam" id="PF01551"/>
    </source>
</evidence>
<name>A0A1E5LGY3_9BACI</name>
<dbReference type="PANTHER" id="PTHR21666">
    <property type="entry name" value="PEPTIDASE-RELATED"/>
    <property type="match status" value="1"/>
</dbReference>
<feature type="transmembrane region" description="Helical" evidence="2">
    <location>
        <begin position="23"/>
        <end position="43"/>
    </location>
</feature>